<dbReference type="Pfam" id="PF00081">
    <property type="entry name" value="Sod_Fe_N"/>
    <property type="match status" value="1"/>
</dbReference>
<comment type="similarity">
    <text evidence="2">Belongs to the iron/manganese superoxide dismutase family.</text>
</comment>
<evidence type="ECO:0000256" key="12">
    <source>
        <dbReference type="ARBA" id="ARBA00049204"/>
    </source>
</evidence>
<evidence type="ECO:0000256" key="6">
    <source>
        <dbReference type="ARBA" id="ARBA00022723"/>
    </source>
</evidence>
<dbReference type="PANTHER" id="PTHR24342">
    <property type="entry name" value="SERINE/THREONINE-PROTEIN KINASE 17"/>
    <property type="match status" value="1"/>
</dbReference>
<dbReference type="GO" id="GO:0043065">
    <property type="term" value="P:positive regulation of apoptotic process"/>
    <property type="evidence" value="ECO:0007669"/>
    <property type="project" value="TreeGrafter"/>
</dbReference>
<dbReference type="InterPro" id="IPR000719">
    <property type="entry name" value="Prot_kinase_dom"/>
</dbReference>
<keyword evidence="6" id="KW-0479">Metal-binding</keyword>
<evidence type="ECO:0000313" key="14">
    <source>
        <dbReference type="EMBL" id="CAF5185763.1"/>
    </source>
</evidence>
<dbReference type="GO" id="GO:0005524">
    <property type="term" value="F:ATP binding"/>
    <property type="evidence" value="ECO:0007669"/>
    <property type="project" value="UniProtKB-KW"/>
</dbReference>
<dbReference type="GO" id="GO:0035556">
    <property type="term" value="P:intracellular signal transduction"/>
    <property type="evidence" value="ECO:0007669"/>
    <property type="project" value="TreeGrafter"/>
</dbReference>
<dbReference type="EC" id="1.15.1.1" evidence="3"/>
<dbReference type="Gene3D" id="1.10.287.990">
    <property type="entry name" value="Fe,Mn superoxide dismutase (SOD) domain"/>
    <property type="match status" value="1"/>
</dbReference>
<accession>A0A8S3HT25</accession>
<evidence type="ECO:0000256" key="5">
    <source>
        <dbReference type="ARBA" id="ARBA00022679"/>
    </source>
</evidence>
<protein>
    <recommendedName>
        <fullName evidence="3">superoxide dismutase</fullName>
        <ecNumber evidence="3">1.15.1.1</ecNumber>
    </recommendedName>
</protein>
<dbReference type="GO" id="GO:0004784">
    <property type="term" value="F:superoxide dismutase activity"/>
    <property type="evidence" value="ECO:0007669"/>
    <property type="project" value="UniProtKB-EC"/>
</dbReference>
<dbReference type="PRINTS" id="PR01703">
    <property type="entry name" value="MNSODISMTASE"/>
</dbReference>
<reference evidence="14" key="1">
    <citation type="submission" date="2021-02" db="EMBL/GenBank/DDBJ databases">
        <authorList>
            <person name="Nowell W R."/>
        </authorList>
    </citation>
    <scope>NUCLEOTIDE SEQUENCE</scope>
</reference>
<keyword evidence="7" id="KW-0547">Nucleotide-binding</keyword>
<dbReference type="AlphaFoldDB" id="A0A8S3HT25"/>
<feature type="non-terminal residue" evidence="14">
    <location>
        <position position="1"/>
    </location>
</feature>
<dbReference type="PROSITE" id="PS50011">
    <property type="entry name" value="PROTEIN_KINASE_DOM"/>
    <property type="match status" value="1"/>
</dbReference>
<dbReference type="InterPro" id="IPR036324">
    <property type="entry name" value="Mn/Fe_SOD_N_sf"/>
</dbReference>
<dbReference type="InterPro" id="IPR019831">
    <property type="entry name" value="Mn/Fe_SOD_N"/>
</dbReference>
<dbReference type="Pfam" id="PF00069">
    <property type="entry name" value="Pkinase"/>
    <property type="match status" value="1"/>
</dbReference>
<comment type="function">
    <text evidence="1">Destroys superoxide anion radicals which are normally produced within the cells and which are toxic to biological systems.</text>
</comment>
<comment type="catalytic activity">
    <reaction evidence="12">
        <text>2 superoxide + 2 H(+) = H2O2 + O2</text>
        <dbReference type="Rhea" id="RHEA:20696"/>
        <dbReference type="ChEBI" id="CHEBI:15378"/>
        <dbReference type="ChEBI" id="CHEBI:15379"/>
        <dbReference type="ChEBI" id="CHEBI:16240"/>
        <dbReference type="ChEBI" id="CHEBI:18421"/>
        <dbReference type="EC" id="1.15.1.1"/>
    </reaction>
</comment>
<comment type="caution">
    <text evidence="14">The sequence shown here is derived from an EMBL/GenBank/DDBJ whole genome shotgun (WGS) entry which is preliminary data.</text>
</comment>
<evidence type="ECO:0000256" key="4">
    <source>
        <dbReference type="ARBA" id="ARBA00022527"/>
    </source>
</evidence>
<dbReference type="SUPFAM" id="SSF46609">
    <property type="entry name" value="Fe,Mn superoxide dismutase (SOD), N-terminal domain"/>
    <property type="match status" value="1"/>
</dbReference>
<dbReference type="PANTHER" id="PTHR24342:SF21">
    <property type="entry name" value="TRIO RHO GUANINE NUCLEOTIDE EXCHANGE FACTOR"/>
    <property type="match status" value="1"/>
</dbReference>
<proteinExistence type="inferred from homology"/>
<keyword evidence="9" id="KW-0067">ATP-binding</keyword>
<evidence type="ECO:0000256" key="7">
    <source>
        <dbReference type="ARBA" id="ARBA00022741"/>
    </source>
</evidence>
<keyword evidence="5" id="KW-0808">Transferase</keyword>
<evidence type="ECO:0000256" key="9">
    <source>
        <dbReference type="ARBA" id="ARBA00022840"/>
    </source>
</evidence>
<keyword evidence="8" id="KW-0418">Kinase</keyword>
<organism evidence="14 15">
    <name type="scientific">Rotaria magnacalcarata</name>
    <dbReference type="NCBI Taxonomy" id="392030"/>
    <lineage>
        <taxon>Eukaryota</taxon>
        <taxon>Metazoa</taxon>
        <taxon>Spiralia</taxon>
        <taxon>Gnathifera</taxon>
        <taxon>Rotifera</taxon>
        <taxon>Eurotatoria</taxon>
        <taxon>Bdelloidea</taxon>
        <taxon>Philodinida</taxon>
        <taxon>Philodinidae</taxon>
        <taxon>Rotaria</taxon>
    </lineage>
</organism>
<name>A0A8S3HT25_9BILA</name>
<evidence type="ECO:0000256" key="1">
    <source>
        <dbReference type="ARBA" id="ARBA00002170"/>
    </source>
</evidence>
<dbReference type="GO" id="GO:0046872">
    <property type="term" value="F:metal ion binding"/>
    <property type="evidence" value="ECO:0007669"/>
    <property type="project" value="UniProtKB-KW"/>
</dbReference>
<keyword evidence="4" id="KW-0723">Serine/threonine-protein kinase</keyword>
<dbReference type="InterPro" id="IPR001189">
    <property type="entry name" value="Mn/Fe_SOD"/>
</dbReference>
<sequence length="247" mass="28210">SGNIEFAAPELIHGNIPVHYKTDIWSIGVILYTLLSGLSPFLDETDEQTCANIINIDFNFPESQFPYAFQAAKKLIQIIFVREPNNRPSASECLLNEWLHHAGQYQISTTNLNNFIERRKILSEKSYYVQSQIELILPPLPYEYNALEPVLSEKLMRLHHDKHHQAYTTKTNVALNAMATDETLDDQSKELAKLPIEVILTQIQRIPEKYQSTLRNNGGGYVNHKLFFTMLRKPTATATENQPTGPL</sequence>
<dbReference type="Gene3D" id="1.10.510.10">
    <property type="entry name" value="Transferase(Phosphotransferase) domain 1"/>
    <property type="match status" value="1"/>
</dbReference>
<dbReference type="Proteomes" id="UP000676336">
    <property type="component" value="Unassembled WGS sequence"/>
</dbReference>
<evidence type="ECO:0000256" key="10">
    <source>
        <dbReference type="ARBA" id="ARBA00023002"/>
    </source>
</evidence>
<keyword evidence="10" id="KW-0560">Oxidoreductase</keyword>
<evidence type="ECO:0000256" key="8">
    <source>
        <dbReference type="ARBA" id="ARBA00022777"/>
    </source>
</evidence>
<feature type="non-terminal residue" evidence="14">
    <location>
        <position position="247"/>
    </location>
</feature>
<evidence type="ECO:0000256" key="11">
    <source>
        <dbReference type="ARBA" id="ARBA00023211"/>
    </source>
</evidence>
<evidence type="ECO:0000256" key="2">
    <source>
        <dbReference type="ARBA" id="ARBA00008714"/>
    </source>
</evidence>
<dbReference type="SUPFAM" id="SSF56112">
    <property type="entry name" value="Protein kinase-like (PK-like)"/>
    <property type="match status" value="1"/>
</dbReference>
<evidence type="ECO:0000259" key="13">
    <source>
        <dbReference type="PROSITE" id="PS50011"/>
    </source>
</evidence>
<dbReference type="InterPro" id="IPR011009">
    <property type="entry name" value="Kinase-like_dom_sf"/>
</dbReference>
<dbReference type="GO" id="GO:0004674">
    <property type="term" value="F:protein serine/threonine kinase activity"/>
    <property type="evidence" value="ECO:0007669"/>
    <property type="project" value="UniProtKB-KW"/>
</dbReference>
<evidence type="ECO:0000256" key="3">
    <source>
        <dbReference type="ARBA" id="ARBA00012682"/>
    </source>
</evidence>
<dbReference type="EMBL" id="CAJOBI010321405">
    <property type="protein sequence ID" value="CAF5185763.1"/>
    <property type="molecule type" value="Genomic_DNA"/>
</dbReference>
<gene>
    <name evidence="14" type="ORF">SMN809_LOCUS70407</name>
</gene>
<feature type="domain" description="Protein kinase" evidence="13">
    <location>
        <begin position="1"/>
        <end position="99"/>
    </location>
</feature>
<keyword evidence="11" id="KW-0464">Manganese</keyword>
<dbReference type="GO" id="GO:0005634">
    <property type="term" value="C:nucleus"/>
    <property type="evidence" value="ECO:0007669"/>
    <property type="project" value="TreeGrafter"/>
</dbReference>
<evidence type="ECO:0000313" key="15">
    <source>
        <dbReference type="Proteomes" id="UP000676336"/>
    </source>
</evidence>